<dbReference type="SUPFAM" id="SSF56935">
    <property type="entry name" value="Porins"/>
    <property type="match status" value="1"/>
</dbReference>
<dbReference type="InterPro" id="IPR007655">
    <property type="entry name" value="Slam_C"/>
</dbReference>
<dbReference type="EMBL" id="JBHSOG010000044">
    <property type="protein sequence ID" value="MFC5769945.1"/>
    <property type="molecule type" value="Genomic_DNA"/>
</dbReference>
<name>A0ABW1AS22_9RHOO</name>
<evidence type="ECO:0000256" key="1">
    <source>
        <dbReference type="SAM" id="SignalP"/>
    </source>
</evidence>
<accession>A0ABW1AS22</accession>
<dbReference type="RefSeq" id="WP_096450367.1">
    <property type="nucleotide sequence ID" value="NZ_JBHSOG010000044.1"/>
</dbReference>
<dbReference type="Gene3D" id="1.25.40.10">
    <property type="entry name" value="Tetratricopeptide repeat domain"/>
    <property type="match status" value="1"/>
</dbReference>
<keyword evidence="1" id="KW-0732">Signal</keyword>
<proteinExistence type="predicted"/>
<dbReference type="InterPro" id="IPR011990">
    <property type="entry name" value="TPR-like_helical_dom_sf"/>
</dbReference>
<dbReference type="Pfam" id="PF04575">
    <property type="entry name" value="SlipAM"/>
    <property type="match status" value="1"/>
</dbReference>
<keyword evidence="4" id="KW-1185">Reference proteome</keyword>
<evidence type="ECO:0000313" key="3">
    <source>
        <dbReference type="EMBL" id="MFC5769945.1"/>
    </source>
</evidence>
<organism evidence="3 4">
    <name type="scientific">Thauera sinica</name>
    <dbReference type="NCBI Taxonomy" id="2665146"/>
    <lineage>
        <taxon>Bacteria</taxon>
        <taxon>Pseudomonadati</taxon>
        <taxon>Pseudomonadota</taxon>
        <taxon>Betaproteobacteria</taxon>
        <taxon>Rhodocyclales</taxon>
        <taxon>Zoogloeaceae</taxon>
        <taxon>Thauera</taxon>
    </lineage>
</organism>
<evidence type="ECO:0000313" key="4">
    <source>
        <dbReference type="Proteomes" id="UP001595974"/>
    </source>
</evidence>
<comment type="caution">
    <text evidence="3">The sequence shown here is derived from an EMBL/GenBank/DDBJ whole genome shotgun (WGS) entry which is preliminary data.</text>
</comment>
<feature type="chain" id="PRO_5047540306" evidence="1">
    <location>
        <begin position="24"/>
        <end position="437"/>
    </location>
</feature>
<dbReference type="SUPFAM" id="SSF48452">
    <property type="entry name" value="TPR-like"/>
    <property type="match status" value="1"/>
</dbReference>
<dbReference type="Pfam" id="PF14559">
    <property type="entry name" value="TPR_19"/>
    <property type="match status" value="1"/>
</dbReference>
<feature type="domain" description="Surface lipoprotein assembly modifier C-terminal" evidence="2">
    <location>
        <begin position="150"/>
        <end position="437"/>
    </location>
</feature>
<protein>
    <submittedName>
        <fullName evidence="3">Surface lipoprotein assembly modifier</fullName>
    </submittedName>
</protein>
<reference evidence="4" key="1">
    <citation type="journal article" date="2019" name="Int. J. Syst. Evol. Microbiol.">
        <title>The Global Catalogue of Microorganisms (GCM) 10K type strain sequencing project: providing services to taxonomists for standard genome sequencing and annotation.</title>
        <authorList>
            <consortium name="The Broad Institute Genomics Platform"/>
            <consortium name="The Broad Institute Genome Sequencing Center for Infectious Disease"/>
            <person name="Wu L."/>
            <person name="Ma J."/>
        </authorList>
    </citation>
    <scope>NUCLEOTIDE SEQUENCE [LARGE SCALE GENOMIC DNA]</scope>
    <source>
        <strain evidence="4">SHR3</strain>
    </source>
</reference>
<sequence length="437" mass="48703">MNAAFRLVRLFASGLLVWSSAQAVSASKSDILSTAREALQNGQPVQAQSLLLPVHRSGNHDNQTLFLLALSAKQLGDWAASERYLTELLQREPAASRVKLELAEIHYRSGRPEKARQLLLDVKASNPPARVGENIEAFLAFIESGGAKAWSAYAGVGLLYDSNANQGPDIDNILIYDLPFTLDRDAKGNHDWAHLYKLGAGYTHALRDDLAVQAGLHLNYTDYRRLNGFDTLNLSLSVGLGWSKDAWSFSLPYIFNVIRFGHSQRYYSIGQGLAPQIAYQVSPRLLLQGSLAWQDRRYKDNSPRNGDVVTFSPSLRYALDASSHVSVGGYAGREKAGLETYGNRSRGVEFGYFKAFDKHLNLHVSPAFSHTDYSGFEAAWQKGRVDRRTDLSASLNYLIAPWNSNLTLSFTASDNRSNIGMYRYKRQQTMVSLARHF</sequence>
<keyword evidence="3" id="KW-0449">Lipoprotein</keyword>
<feature type="signal peptide" evidence="1">
    <location>
        <begin position="1"/>
        <end position="23"/>
    </location>
</feature>
<evidence type="ECO:0000259" key="2">
    <source>
        <dbReference type="Pfam" id="PF04575"/>
    </source>
</evidence>
<dbReference type="Proteomes" id="UP001595974">
    <property type="component" value="Unassembled WGS sequence"/>
</dbReference>
<gene>
    <name evidence="3" type="ORF">ACFPTN_11225</name>
</gene>